<evidence type="ECO:0000259" key="11">
    <source>
        <dbReference type="Pfam" id="PF20009"/>
    </source>
</evidence>
<organism evidence="12 13">
    <name type="scientific">Empedobacter falsenii</name>
    <dbReference type="NCBI Taxonomy" id="343874"/>
    <lineage>
        <taxon>Bacteria</taxon>
        <taxon>Pseudomonadati</taxon>
        <taxon>Bacteroidota</taxon>
        <taxon>Flavobacteriia</taxon>
        <taxon>Flavobacteriales</taxon>
        <taxon>Weeksellaceae</taxon>
        <taxon>Empedobacter</taxon>
    </lineage>
</organism>
<feature type="domain" description="GEVED" evidence="11">
    <location>
        <begin position="466"/>
        <end position="543"/>
    </location>
</feature>
<dbReference type="InterPro" id="IPR008754">
    <property type="entry name" value="Peptidase_M43"/>
</dbReference>
<dbReference type="Gene3D" id="3.40.390.10">
    <property type="entry name" value="Collagenase (Catalytic Domain)"/>
    <property type="match status" value="1"/>
</dbReference>
<accession>A0AAW7DKR2</accession>
<evidence type="ECO:0000313" key="13">
    <source>
        <dbReference type="Proteomes" id="UP001173578"/>
    </source>
</evidence>
<feature type="domain" description="Peptidase M43 pregnancy-associated plasma-A" evidence="10">
    <location>
        <begin position="179"/>
        <end position="259"/>
    </location>
</feature>
<evidence type="ECO:0000313" key="12">
    <source>
        <dbReference type="EMBL" id="MDM1552125.1"/>
    </source>
</evidence>
<evidence type="ECO:0008006" key="14">
    <source>
        <dbReference type="Google" id="ProtNLM"/>
    </source>
</evidence>
<dbReference type="GO" id="GO:0006508">
    <property type="term" value="P:proteolysis"/>
    <property type="evidence" value="ECO:0007669"/>
    <property type="project" value="UniProtKB-KW"/>
</dbReference>
<keyword evidence="2" id="KW-0645">Protease</keyword>
<dbReference type="Pfam" id="PF20009">
    <property type="entry name" value="GEVED"/>
    <property type="match status" value="1"/>
</dbReference>
<evidence type="ECO:0000256" key="1">
    <source>
        <dbReference type="ARBA" id="ARBA00008721"/>
    </source>
</evidence>
<evidence type="ECO:0000256" key="6">
    <source>
        <dbReference type="ARBA" id="ARBA00022833"/>
    </source>
</evidence>
<proteinExistence type="inferred from homology"/>
<keyword evidence="7" id="KW-0482">Metalloprotease</keyword>
<name>A0AAW7DKR2_9FLAO</name>
<evidence type="ECO:0000256" key="8">
    <source>
        <dbReference type="ARBA" id="ARBA00023157"/>
    </source>
</evidence>
<feature type="chain" id="PRO_5043375521" description="Pregnancy-associated plasma protein-A" evidence="9">
    <location>
        <begin position="20"/>
        <end position="630"/>
    </location>
</feature>
<keyword evidence="3" id="KW-0479">Metal-binding</keyword>
<evidence type="ECO:0000259" key="10">
    <source>
        <dbReference type="Pfam" id="PF05572"/>
    </source>
</evidence>
<dbReference type="GO" id="GO:0046872">
    <property type="term" value="F:metal ion binding"/>
    <property type="evidence" value="ECO:0007669"/>
    <property type="project" value="UniProtKB-KW"/>
</dbReference>
<sequence>MKKLYYLGLALALSSFSIAQEKLPIECATESLMENFFKENPEAKKEYDLFNLELSELTKSGKLKQNILSRTQQSKIYEIPIVVHIISKGDSIGHTDNPADKQIIDWINYTNDVFAGKADKVLDDTNGGATIPVKFVFAKVDPKGNPTNGIDRIDLSGNEQFVKNGLNGSANYPGLHDKEVITKYGWEPTKYYNIYVAHYIASGTTVANGYANYPTGDLGGDRSVMLAKVSKVGEQTMAHEFGHGLGLRHTHEGFIAGEANLVKGADGKYLKDENGDYVINITKAAVCPTNNDCTKNGDLVCDTEPSLSLYDPTINLYRCLTGGINQCTNNPYAGVEQNIMSYTYCFRNRFTPGQVERALAHLFKYRESLINSPVLNNQKIDNNTTLVEAVCTPKAIDSKTAYTIGTINVNFNEINNWTTTFNTYENNFYKDYTKDYTLAKTTTNIPYDKPTKLTLRLGDTSNKMTTKVYIDYNNDGVFSETDEVVFSKAEVLQNEILTADITPSSKAVYNKPLRMRIITDYVGTDIKSCNNLRYGDAEDYAVTIVNNLITNDLNLNQNEIIIATSKSEVIIKAKNIISKISITDISGKLIYSGNNINQKDFIKSLGNNNQIYIVVVELKNGEKISKKIIL</sequence>
<dbReference type="GO" id="GO:0008237">
    <property type="term" value="F:metallopeptidase activity"/>
    <property type="evidence" value="ECO:0007669"/>
    <property type="project" value="UniProtKB-KW"/>
</dbReference>
<dbReference type="InterPro" id="IPR024079">
    <property type="entry name" value="MetalloPept_cat_dom_sf"/>
</dbReference>
<protein>
    <recommendedName>
        <fullName evidence="14">Pregnancy-associated plasma protein-A</fullName>
    </recommendedName>
</protein>
<evidence type="ECO:0000256" key="5">
    <source>
        <dbReference type="ARBA" id="ARBA00022801"/>
    </source>
</evidence>
<gene>
    <name evidence="12" type="ORF">HX095_12995</name>
</gene>
<dbReference type="AlphaFoldDB" id="A0AAW7DKR2"/>
<reference evidence="12" key="2">
    <citation type="journal article" date="2022" name="Sci. Total Environ.">
        <title>Prevalence, transmission, and molecular epidemiology of tet(X)-positive bacteria among humans, animals, and environmental niches in China: An epidemiological, and genomic-based study.</title>
        <authorList>
            <person name="Dong N."/>
            <person name="Zeng Y."/>
            <person name="Cai C."/>
            <person name="Sun C."/>
            <person name="Lu J."/>
            <person name="Liu C."/>
            <person name="Zhou H."/>
            <person name="Sun Q."/>
            <person name="Shu L."/>
            <person name="Wang H."/>
            <person name="Wang Y."/>
            <person name="Wang S."/>
            <person name="Wu C."/>
            <person name="Chan E.W."/>
            <person name="Chen G."/>
            <person name="Shen Z."/>
            <person name="Chen S."/>
            <person name="Zhang R."/>
        </authorList>
    </citation>
    <scope>NUCLEOTIDE SEQUENCE</scope>
    <source>
        <strain evidence="12">210</strain>
    </source>
</reference>
<dbReference type="PANTHER" id="PTHR47466:SF1">
    <property type="entry name" value="METALLOPROTEASE MEP1 (AFU_ORTHOLOGUE AFUA_1G07730)-RELATED"/>
    <property type="match status" value="1"/>
</dbReference>
<dbReference type="Proteomes" id="UP001173578">
    <property type="component" value="Unassembled WGS sequence"/>
</dbReference>
<keyword evidence="8" id="KW-1015">Disulfide bond</keyword>
<feature type="signal peptide" evidence="9">
    <location>
        <begin position="1"/>
        <end position="19"/>
    </location>
</feature>
<evidence type="ECO:0000256" key="4">
    <source>
        <dbReference type="ARBA" id="ARBA00022729"/>
    </source>
</evidence>
<dbReference type="EMBL" id="JACALR010000005">
    <property type="protein sequence ID" value="MDM1552125.1"/>
    <property type="molecule type" value="Genomic_DNA"/>
</dbReference>
<keyword evidence="4 9" id="KW-0732">Signal</keyword>
<evidence type="ECO:0000256" key="7">
    <source>
        <dbReference type="ARBA" id="ARBA00023049"/>
    </source>
</evidence>
<comment type="caution">
    <text evidence="12">The sequence shown here is derived from an EMBL/GenBank/DDBJ whole genome shotgun (WGS) entry which is preliminary data.</text>
</comment>
<dbReference type="PANTHER" id="PTHR47466">
    <property type="match status" value="1"/>
</dbReference>
<dbReference type="Pfam" id="PF05572">
    <property type="entry name" value="Peptidase_M43"/>
    <property type="match status" value="1"/>
</dbReference>
<keyword evidence="5" id="KW-0378">Hydrolase</keyword>
<reference evidence="12" key="1">
    <citation type="submission" date="2020-06" db="EMBL/GenBank/DDBJ databases">
        <authorList>
            <person name="Dong N."/>
        </authorList>
    </citation>
    <scope>NUCLEOTIDE SEQUENCE</scope>
    <source>
        <strain evidence="12">210</strain>
    </source>
</reference>
<dbReference type="SUPFAM" id="SSF55486">
    <property type="entry name" value="Metalloproteases ('zincins'), catalytic domain"/>
    <property type="match status" value="1"/>
</dbReference>
<dbReference type="InterPro" id="IPR045474">
    <property type="entry name" value="GEVED"/>
</dbReference>
<evidence type="ECO:0000256" key="3">
    <source>
        <dbReference type="ARBA" id="ARBA00022723"/>
    </source>
</evidence>
<evidence type="ECO:0000256" key="2">
    <source>
        <dbReference type="ARBA" id="ARBA00022670"/>
    </source>
</evidence>
<comment type="similarity">
    <text evidence="1">Belongs to the peptidase M43B family.</text>
</comment>
<dbReference type="RefSeq" id="WP_286486568.1">
    <property type="nucleotide sequence ID" value="NZ_JACALQ010000004.1"/>
</dbReference>
<evidence type="ECO:0000256" key="9">
    <source>
        <dbReference type="SAM" id="SignalP"/>
    </source>
</evidence>
<keyword evidence="6" id="KW-0862">Zinc</keyword>